<dbReference type="AlphaFoldDB" id="A0A7J7N8L2"/>
<dbReference type="EMBL" id="JACGCM010000972">
    <property type="protein sequence ID" value="KAF6163571.1"/>
    <property type="molecule type" value="Genomic_DNA"/>
</dbReference>
<dbReference type="OrthoDB" id="1930729at2759"/>
<protein>
    <submittedName>
        <fullName evidence="2">Uncharacterized protein</fullName>
    </submittedName>
</protein>
<feature type="compositionally biased region" description="Basic and acidic residues" evidence="1">
    <location>
        <begin position="419"/>
        <end position="441"/>
    </location>
</feature>
<organism evidence="2 3">
    <name type="scientific">Kingdonia uniflora</name>
    <dbReference type="NCBI Taxonomy" id="39325"/>
    <lineage>
        <taxon>Eukaryota</taxon>
        <taxon>Viridiplantae</taxon>
        <taxon>Streptophyta</taxon>
        <taxon>Embryophyta</taxon>
        <taxon>Tracheophyta</taxon>
        <taxon>Spermatophyta</taxon>
        <taxon>Magnoliopsida</taxon>
        <taxon>Ranunculales</taxon>
        <taxon>Circaeasteraceae</taxon>
        <taxon>Kingdonia</taxon>
    </lineage>
</organism>
<comment type="caution">
    <text evidence="2">The sequence shown here is derived from an EMBL/GenBank/DDBJ whole genome shotgun (WGS) entry which is preliminary data.</text>
</comment>
<feature type="region of interest" description="Disordered" evidence="1">
    <location>
        <begin position="1"/>
        <end position="28"/>
    </location>
</feature>
<dbReference type="Proteomes" id="UP000541444">
    <property type="component" value="Unassembled WGS sequence"/>
</dbReference>
<proteinExistence type="predicted"/>
<feature type="compositionally biased region" description="Acidic residues" evidence="1">
    <location>
        <begin position="442"/>
        <end position="451"/>
    </location>
</feature>
<feature type="region of interest" description="Disordered" evidence="1">
    <location>
        <begin position="240"/>
        <end position="260"/>
    </location>
</feature>
<gene>
    <name evidence="2" type="ORF">GIB67_022136</name>
</gene>
<sequence>MKSDKEVNEQVDEENQTQDGRAKKGTSNAKNYTSRCTGVGLNKIFAALPEEKKGALCTTCFAPLLLIDPIMMMSTLAVEIFNRHLGDMKFQFRGTIIQIKPIHVCLILGLRVSPIINELLFVDLEHMTNFRMRRFPKKKNTYGLKEIDSALKRQNWKDIMVRRYSSIKFVKNYIIISPPEHGEKRWGERNHIEAPSIGAAIVIEPPAVSVPAVRVPVIGSRSSAIKIRVVVVVRIEEKKKGKGEKQKKTNANKKNKNVKEADVPLKKKVEGMKIEDLTDEQLDHVPLIQLKTLIPKIAKGLANRAPRKRRAEFPELENIQSTAKKLLQQVAPGKGLEVWKKGEKDGKEKAEDDKEQLKVADEEKVQDIDDLEQETVMVYYDRKKDVVEEANETMIVKIDIVFFDQEEVVSEAYQTMEVAKTEDEASQTKESKEEVEQSKEEVVEDKDDDDINSQITTTNT</sequence>
<reference evidence="2 3" key="1">
    <citation type="journal article" date="2020" name="IScience">
        <title>Genome Sequencing of the Endangered Kingdonia uniflora (Circaeasteraceae, Ranunculales) Reveals Potential Mechanisms of Evolutionary Specialization.</title>
        <authorList>
            <person name="Sun Y."/>
            <person name="Deng T."/>
            <person name="Zhang A."/>
            <person name="Moore M.J."/>
            <person name="Landis J.B."/>
            <person name="Lin N."/>
            <person name="Zhang H."/>
            <person name="Zhang X."/>
            <person name="Huang J."/>
            <person name="Zhang X."/>
            <person name="Sun H."/>
            <person name="Wang H."/>
        </authorList>
    </citation>
    <scope>NUCLEOTIDE SEQUENCE [LARGE SCALE GENOMIC DNA]</scope>
    <source>
        <strain evidence="2">TB1705</strain>
        <tissue evidence="2">Leaf</tissue>
    </source>
</reference>
<name>A0A7J7N8L2_9MAGN</name>
<feature type="region of interest" description="Disordered" evidence="1">
    <location>
        <begin position="418"/>
        <end position="460"/>
    </location>
</feature>
<feature type="non-terminal residue" evidence="2">
    <location>
        <position position="1"/>
    </location>
</feature>
<evidence type="ECO:0000256" key="1">
    <source>
        <dbReference type="SAM" id="MobiDB-lite"/>
    </source>
</evidence>
<keyword evidence="3" id="KW-1185">Reference proteome</keyword>
<evidence type="ECO:0000313" key="2">
    <source>
        <dbReference type="EMBL" id="KAF6163571.1"/>
    </source>
</evidence>
<accession>A0A7J7N8L2</accession>
<evidence type="ECO:0000313" key="3">
    <source>
        <dbReference type="Proteomes" id="UP000541444"/>
    </source>
</evidence>